<comment type="caution">
    <text evidence="2">The sequence shown here is derived from an EMBL/GenBank/DDBJ whole genome shotgun (WGS) entry which is preliminary data.</text>
</comment>
<dbReference type="EMBL" id="QRPV01000011">
    <property type="protein sequence ID" value="RHM42740.1"/>
    <property type="molecule type" value="Genomic_DNA"/>
</dbReference>
<feature type="region of interest" description="Disordered" evidence="1">
    <location>
        <begin position="35"/>
        <end position="62"/>
    </location>
</feature>
<reference evidence="2 3" key="1">
    <citation type="submission" date="2018-08" db="EMBL/GenBank/DDBJ databases">
        <title>A genome reference for cultivated species of the human gut microbiota.</title>
        <authorList>
            <person name="Zou Y."/>
            <person name="Xue W."/>
            <person name="Luo G."/>
        </authorList>
    </citation>
    <scope>NUCLEOTIDE SEQUENCE [LARGE SCALE GENOMIC DNA]</scope>
    <source>
        <strain evidence="2 3">AF34-33</strain>
    </source>
</reference>
<evidence type="ECO:0000313" key="2">
    <source>
        <dbReference type="EMBL" id="RHM42740.1"/>
    </source>
</evidence>
<dbReference type="AlphaFoldDB" id="A0A415QHQ2"/>
<name>A0A415QHQ2_9BACT</name>
<evidence type="ECO:0000313" key="3">
    <source>
        <dbReference type="Proteomes" id="UP000286038"/>
    </source>
</evidence>
<organism evidence="2 3">
    <name type="scientific">Butyricimonas virosa</name>
    <dbReference type="NCBI Taxonomy" id="544645"/>
    <lineage>
        <taxon>Bacteria</taxon>
        <taxon>Pseudomonadati</taxon>
        <taxon>Bacteroidota</taxon>
        <taxon>Bacteroidia</taxon>
        <taxon>Bacteroidales</taxon>
        <taxon>Odoribacteraceae</taxon>
        <taxon>Butyricimonas</taxon>
    </lineage>
</organism>
<protein>
    <submittedName>
        <fullName evidence="2">Uncharacterized protein</fullName>
    </submittedName>
</protein>
<accession>A0A415QHQ2</accession>
<proteinExistence type="predicted"/>
<dbReference type="Proteomes" id="UP000286038">
    <property type="component" value="Unassembled WGS sequence"/>
</dbReference>
<sequence length="79" mass="8713">MIPPFPNFFTVFFHLFFKPPTNTVTGKTLGRKIFTGKTGKTTGKREGKAARPGKGTTLSPGKNLSWTPVNVFETSLIRI</sequence>
<gene>
    <name evidence="2" type="ORF">DWZ68_10755</name>
</gene>
<evidence type="ECO:0000256" key="1">
    <source>
        <dbReference type="SAM" id="MobiDB-lite"/>
    </source>
</evidence>